<accession>A0A4Z2HMS5</accession>
<feature type="compositionally biased region" description="Basic and acidic residues" evidence="1">
    <location>
        <begin position="53"/>
        <end position="65"/>
    </location>
</feature>
<protein>
    <submittedName>
        <fullName evidence="2">Uncharacterized protein</fullName>
    </submittedName>
</protein>
<name>A0A4Z2HMS5_9TELE</name>
<evidence type="ECO:0000256" key="1">
    <source>
        <dbReference type="SAM" id="MobiDB-lite"/>
    </source>
</evidence>
<evidence type="ECO:0000313" key="3">
    <source>
        <dbReference type="Proteomes" id="UP000314294"/>
    </source>
</evidence>
<dbReference type="AlphaFoldDB" id="A0A4Z2HMS5"/>
<dbReference type="EMBL" id="SRLO01000209">
    <property type="protein sequence ID" value="TNN67146.1"/>
    <property type="molecule type" value="Genomic_DNA"/>
</dbReference>
<gene>
    <name evidence="2" type="ORF">EYF80_022676</name>
</gene>
<reference evidence="2 3" key="1">
    <citation type="submission" date="2019-03" db="EMBL/GenBank/DDBJ databases">
        <title>First draft genome of Liparis tanakae, snailfish: a comprehensive survey of snailfish specific genes.</title>
        <authorList>
            <person name="Kim W."/>
            <person name="Song I."/>
            <person name="Jeong J.-H."/>
            <person name="Kim D."/>
            <person name="Kim S."/>
            <person name="Ryu S."/>
            <person name="Song J.Y."/>
            <person name="Lee S.K."/>
        </authorList>
    </citation>
    <scope>NUCLEOTIDE SEQUENCE [LARGE SCALE GENOMIC DNA]</scope>
    <source>
        <tissue evidence="2">Muscle</tissue>
    </source>
</reference>
<comment type="caution">
    <text evidence="2">The sequence shown here is derived from an EMBL/GenBank/DDBJ whole genome shotgun (WGS) entry which is preliminary data.</text>
</comment>
<proteinExistence type="predicted"/>
<organism evidence="2 3">
    <name type="scientific">Liparis tanakae</name>
    <name type="common">Tanaka's snailfish</name>
    <dbReference type="NCBI Taxonomy" id="230148"/>
    <lineage>
        <taxon>Eukaryota</taxon>
        <taxon>Metazoa</taxon>
        <taxon>Chordata</taxon>
        <taxon>Craniata</taxon>
        <taxon>Vertebrata</taxon>
        <taxon>Euteleostomi</taxon>
        <taxon>Actinopterygii</taxon>
        <taxon>Neopterygii</taxon>
        <taxon>Teleostei</taxon>
        <taxon>Neoteleostei</taxon>
        <taxon>Acanthomorphata</taxon>
        <taxon>Eupercaria</taxon>
        <taxon>Perciformes</taxon>
        <taxon>Cottioidei</taxon>
        <taxon>Cottales</taxon>
        <taxon>Liparidae</taxon>
        <taxon>Liparis</taxon>
    </lineage>
</organism>
<evidence type="ECO:0000313" key="2">
    <source>
        <dbReference type="EMBL" id="TNN67146.1"/>
    </source>
</evidence>
<feature type="compositionally biased region" description="Polar residues" evidence="1">
    <location>
        <begin position="1"/>
        <end position="15"/>
    </location>
</feature>
<keyword evidence="3" id="KW-1185">Reference proteome</keyword>
<feature type="region of interest" description="Disordered" evidence="1">
    <location>
        <begin position="1"/>
        <end position="95"/>
    </location>
</feature>
<sequence length="95" mass="10597">MASSDTQRSINTSSCSRRRNVNALTCPTPPSHFDGASVKRPSRYAAQITRLSRYTEEFKKPDRNRPPQHVGSVAPSLLRPRSSFPFLIGGHTDEI</sequence>
<dbReference type="Proteomes" id="UP000314294">
    <property type="component" value="Unassembled WGS sequence"/>
</dbReference>